<keyword evidence="6 8" id="KW-0413">Isomerase</keyword>
<comment type="catalytic activity">
    <reaction evidence="8">
        <text>a uridine in RNA = a pseudouridine in RNA</text>
        <dbReference type="Rhea" id="RHEA:48348"/>
        <dbReference type="Rhea" id="RHEA-COMP:12068"/>
        <dbReference type="Rhea" id="RHEA-COMP:12069"/>
        <dbReference type="ChEBI" id="CHEBI:65314"/>
        <dbReference type="ChEBI" id="CHEBI:65315"/>
    </reaction>
</comment>
<feature type="domain" description="RNA-binding S4" evidence="9">
    <location>
        <begin position="19"/>
        <end position="82"/>
    </location>
</feature>
<dbReference type="Gene3D" id="3.10.290.10">
    <property type="entry name" value="RNA-binding S4 domain"/>
    <property type="match status" value="1"/>
</dbReference>
<dbReference type="SUPFAM" id="SSF55174">
    <property type="entry name" value="Alpha-L RNA-binding motif"/>
    <property type="match status" value="1"/>
</dbReference>
<evidence type="ECO:0000256" key="5">
    <source>
        <dbReference type="ARBA" id="ARBA00022884"/>
    </source>
</evidence>
<dbReference type="InterPro" id="IPR006225">
    <property type="entry name" value="PsdUridine_synth_RluC/D"/>
</dbReference>
<dbReference type="InterPro" id="IPR002942">
    <property type="entry name" value="S4_RNA-bd"/>
</dbReference>
<comment type="catalytic activity">
    <reaction evidence="1">
        <text>uridine(955/2504/2580) in 23S rRNA = pseudouridine(955/2504/2580) in 23S rRNA</text>
        <dbReference type="Rhea" id="RHEA:42528"/>
        <dbReference type="Rhea" id="RHEA-COMP:10099"/>
        <dbReference type="Rhea" id="RHEA-COMP:10100"/>
        <dbReference type="ChEBI" id="CHEBI:65314"/>
        <dbReference type="ChEBI" id="CHEBI:65315"/>
        <dbReference type="EC" id="5.4.99.24"/>
    </reaction>
</comment>
<reference evidence="10" key="1">
    <citation type="submission" date="2024-04" db="EMBL/GenBank/DDBJ databases">
        <authorList>
            <person name="Manzano-Marin A."/>
            <person name="Manzano-Marin A."/>
            <person name="Alejandro Manzano Marin A."/>
        </authorList>
    </citation>
    <scope>NUCLEOTIDE SEQUENCE [LARGE SCALE GENOMIC DNA]</scope>
    <source>
        <strain evidence="10">TABTEA</strain>
    </source>
</reference>
<comment type="function">
    <text evidence="2">Responsible for synthesis of pseudouridine from uracil at positions 955, 2504 and 2580 in 23S ribosomal RNA.</text>
</comment>
<dbReference type="GO" id="GO:0160141">
    <property type="term" value="F:23S rRNA pseudouridine(955/2504/2580) synthase activity"/>
    <property type="evidence" value="ECO:0007669"/>
    <property type="project" value="UniProtKB-EC"/>
</dbReference>
<evidence type="ECO:0000256" key="3">
    <source>
        <dbReference type="ARBA" id="ARBA00010876"/>
    </source>
</evidence>
<evidence type="ECO:0000256" key="2">
    <source>
        <dbReference type="ARBA" id="ARBA00002876"/>
    </source>
</evidence>
<dbReference type="Pfam" id="PF01479">
    <property type="entry name" value="S4"/>
    <property type="match status" value="1"/>
</dbReference>
<dbReference type="PROSITE" id="PS01129">
    <property type="entry name" value="PSI_RLU"/>
    <property type="match status" value="1"/>
</dbReference>
<dbReference type="SUPFAM" id="SSF55120">
    <property type="entry name" value="Pseudouridine synthase"/>
    <property type="match status" value="1"/>
</dbReference>
<comment type="similarity">
    <text evidence="3 8">Belongs to the pseudouridine synthase RluA family.</text>
</comment>
<keyword evidence="5 7" id="KW-0694">RNA-binding</keyword>
<accession>A0ABM9NP67</accession>
<evidence type="ECO:0000256" key="8">
    <source>
        <dbReference type="RuleBase" id="RU362028"/>
    </source>
</evidence>
<evidence type="ECO:0000313" key="11">
    <source>
        <dbReference type="Proteomes" id="UP001497533"/>
    </source>
</evidence>
<dbReference type="InterPro" id="IPR006145">
    <property type="entry name" value="PsdUridine_synth_RsuA/RluA"/>
</dbReference>
<gene>
    <name evidence="10" type="primary">rluC</name>
    <name evidence="10" type="ORF">PRHACTZTBTEA_342</name>
</gene>
<dbReference type="Proteomes" id="UP001497533">
    <property type="component" value="Chromosome"/>
</dbReference>
<dbReference type="RefSeq" id="WP_341764735.1">
    <property type="nucleotide sequence ID" value="NZ_OZ034688.1"/>
</dbReference>
<dbReference type="InterPro" id="IPR020103">
    <property type="entry name" value="PsdUridine_synth_cat_dom_sf"/>
</dbReference>
<dbReference type="InterPro" id="IPR036986">
    <property type="entry name" value="S4_RNA-bd_sf"/>
</dbReference>
<evidence type="ECO:0000256" key="4">
    <source>
        <dbReference type="ARBA" id="ARBA00022552"/>
    </source>
</evidence>
<evidence type="ECO:0000256" key="7">
    <source>
        <dbReference type="PROSITE-ProRule" id="PRU00182"/>
    </source>
</evidence>
<dbReference type="InterPro" id="IPR050188">
    <property type="entry name" value="RluA_PseudoU_synthase"/>
</dbReference>
<protein>
    <recommendedName>
        <fullName evidence="8">Pseudouridine synthase</fullName>
        <ecNumber evidence="8">5.4.99.-</ecNumber>
    </recommendedName>
</protein>
<dbReference type="InterPro" id="IPR006224">
    <property type="entry name" value="PsdUridine_synth_RluA-like_CS"/>
</dbReference>
<evidence type="ECO:0000256" key="6">
    <source>
        <dbReference type="ARBA" id="ARBA00023235"/>
    </source>
</evidence>
<dbReference type="SMART" id="SM00363">
    <property type="entry name" value="S4"/>
    <property type="match status" value="1"/>
</dbReference>
<dbReference type="CDD" id="cd02869">
    <property type="entry name" value="PseudoU_synth_RluA_like"/>
    <property type="match status" value="1"/>
</dbReference>
<dbReference type="EC" id="5.4.99.-" evidence="8"/>
<dbReference type="CDD" id="cd00165">
    <property type="entry name" value="S4"/>
    <property type="match status" value="1"/>
</dbReference>
<evidence type="ECO:0000259" key="9">
    <source>
        <dbReference type="SMART" id="SM00363"/>
    </source>
</evidence>
<dbReference type="PANTHER" id="PTHR21600:SF92">
    <property type="entry name" value="RIBOSOMAL LARGE SUBUNIT PSEUDOURIDINE SYNTHASE C"/>
    <property type="match status" value="1"/>
</dbReference>
<sequence>MNIKNGVQFICIDDDEFEQRIDNFLFTKFKNVPKNMIYRIIRKGNIRVNKNRIKPKYKLKKNDIIRIPPIRIKKKIILSSLSDKKNFLKKSILYEDESILAINKPSGIAVHGGSGLSFGVIEGLRAIFKKHHFLELVHRLDRDTSGILLIAKKRSVLKILHEQLRSNKIRKEYIALVHGKWSSKIKSIQIPLIKNISINNKKIIKVNKKGKFSETHFEIKEYFDNVTLIKAIPLTGRTHQIRVHTMYAKHPIVFDVLYGNKKLDEQLNNIVLKRLFLHASTLDFIHPKSGKKIQLHAPLNAELINYLKKIRNYKNNYNL</sequence>
<name>A0ABM9NP67_9GAMM</name>
<dbReference type="EMBL" id="OZ034688">
    <property type="protein sequence ID" value="CAL1329264.1"/>
    <property type="molecule type" value="Genomic_DNA"/>
</dbReference>
<dbReference type="Pfam" id="PF00849">
    <property type="entry name" value="PseudoU_synth_2"/>
    <property type="match status" value="1"/>
</dbReference>
<keyword evidence="4" id="KW-0698">rRNA processing</keyword>
<dbReference type="Gene3D" id="3.30.2350.10">
    <property type="entry name" value="Pseudouridine synthase"/>
    <property type="match status" value="1"/>
</dbReference>
<dbReference type="NCBIfam" id="NF008249">
    <property type="entry name" value="PRK11025.1"/>
    <property type="match status" value="1"/>
</dbReference>
<evidence type="ECO:0000313" key="10">
    <source>
        <dbReference type="EMBL" id="CAL1329264.1"/>
    </source>
</evidence>
<dbReference type="PANTHER" id="PTHR21600">
    <property type="entry name" value="MITOCHONDRIAL RNA PSEUDOURIDINE SYNTHASE"/>
    <property type="match status" value="1"/>
</dbReference>
<keyword evidence="11" id="KW-1185">Reference proteome</keyword>
<proteinExistence type="inferred from homology"/>
<dbReference type="NCBIfam" id="TIGR00005">
    <property type="entry name" value="rluA_subfam"/>
    <property type="match status" value="1"/>
</dbReference>
<organism evidence="10 11">
    <name type="scientific">Candidatus Providencia siddallii</name>
    <dbReference type="NCBI Taxonomy" id="1715285"/>
    <lineage>
        <taxon>Bacteria</taxon>
        <taxon>Pseudomonadati</taxon>
        <taxon>Pseudomonadota</taxon>
        <taxon>Gammaproteobacteria</taxon>
        <taxon>Enterobacterales</taxon>
        <taxon>Morganellaceae</taxon>
        <taxon>Providencia</taxon>
    </lineage>
</organism>
<dbReference type="PROSITE" id="PS50889">
    <property type="entry name" value="S4"/>
    <property type="match status" value="1"/>
</dbReference>
<evidence type="ECO:0000256" key="1">
    <source>
        <dbReference type="ARBA" id="ARBA00000381"/>
    </source>
</evidence>